<dbReference type="GO" id="GO:0008250">
    <property type="term" value="C:oligosaccharyltransferase complex"/>
    <property type="evidence" value="ECO:0007669"/>
    <property type="project" value="TreeGrafter"/>
</dbReference>
<feature type="chain" id="PRO_5032305513" description="Tumor suppressor candidate 3" evidence="14">
    <location>
        <begin position="21"/>
        <end position="277"/>
    </location>
</feature>
<comment type="similarity">
    <text evidence="3">Belongs to the OST3/OST6 family.</text>
</comment>
<accession>A0A814E3F9</accession>
<evidence type="ECO:0000313" key="16">
    <source>
        <dbReference type="Proteomes" id="UP000663879"/>
    </source>
</evidence>
<keyword evidence="7" id="KW-0256">Endoplasmic reticulum</keyword>
<keyword evidence="5 13" id="KW-0812">Transmembrane</keyword>
<dbReference type="SUPFAM" id="SSF52833">
    <property type="entry name" value="Thioredoxin-like"/>
    <property type="match status" value="1"/>
</dbReference>
<keyword evidence="9 13" id="KW-1133">Transmembrane helix</keyword>
<dbReference type="OrthoDB" id="67566at2759"/>
<dbReference type="InterPro" id="IPR021149">
    <property type="entry name" value="OligosaccharylTrfase_OST3/OST6"/>
</dbReference>
<dbReference type="Pfam" id="PF04756">
    <property type="entry name" value="OST3_OST6"/>
    <property type="match status" value="1"/>
</dbReference>
<evidence type="ECO:0000256" key="4">
    <source>
        <dbReference type="ARBA" id="ARBA00022448"/>
    </source>
</evidence>
<dbReference type="Gene3D" id="3.40.30.10">
    <property type="entry name" value="Glutaredoxin"/>
    <property type="match status" value="1"/>
</dbReference>
<comment type="caution">
    <text evidence="15">The sequence shown here is derived from an EMBL/GenBank/DDBJ whole genome shotgun (WGS) entry which is preliminary data.</text>
</comment>
<dbReference type="InterPro" id="IPR036249">
    <property type="entry name" value="Thioredoxin-like_sf"/>
</dbReference>
<feature type="transmembrane region" description="Helical" evidence="13">
    <location>
        <begin position="247"/>
        <end position="273"/>
    </location>
</feature>
<keyword evidence="10 13" id="KW-0472">Membrane</keyword>
<dbReference type="PANTHER" id="PTHR12692">
    <property type="entry name" value="DOLICHYL-DIPHOSPHOOLIGOSACCHARIDE--PROTEIN GLYCOSYLTRANSFERASE-RELATED"/>
    <property type="match status" value="1"/>
</dbReference>
<evidence type="ECO:0000256" key="8">
    <source>
        <dbReference type="ARBA" id="ARBA00022842"/>
    </source>
</evidence>
<keyword evidence="4" id="KW-0813">Transport</keyword>
<feature type="transmembrane region" description="Helical" evidence="13">
    <location>
        <begin position="177"/>
        <end position="196"/>
    </location>
</feature>
<dbReference type="EMBL" id="CAJNOC010003004">
    <property type="protein sequence ID" value="CAF0962470.1"/>
    <property type="molecule type" value="Genomic_DNA"/>
</dbReference>
<evidence type="ECO:0000256" key="3">
    <source>
        <dbReference type="ARBA" id="ARBA00009561"/>
    </source>
</evidence>
<evidence type="ECO:0000256" key="1">
    <source>
        <dbReference type="ARBA" id="ARBA00002791"/>
    </source>
</evidence>
<proteinExistence type="inferred from homology"/>
<gene>
    <name evidence="15" type="ORF">OXX778_LOCUS14523</name>
</gene>
<evidence type="ECO:0000256" key="12">
    <source>
        <dbReference type="ARBA" id="ARBA00043952"/>
    </source>
</evidence>
<organism evidence="15 16">
    <name type="scientific">Brachionus calyciflorus</name>
    <dbReference type="NCBI Taxonomy" id="104777"/>
    <lineage>
        <taxon>Eukaryota</taxon>
        <taxon>Metazoa</taxon>
        <taxon>Spiralia</taxon>
        <taxon>Gnathifera</taxon>
        <taxon>Rotifera</taxon>
        <taxon>Eurotatoria</taxon>
        <taxon>Monogononta</taxon>
        <taxon>Pseudotrocha</taxon>
        <taxon>Ploima</taxon>
        <taxon>Brachionidae</taxon>
        <taxon>Brachionus</taxon>
    </lineage>
</organism>
<evidence type="ECO:0000256" key="5">
    <source>
        <dbReference type="ARBA" id="ARBA00022692"/>
    </source>
</evidence>
<feature type="signal peptide" evidence="14">
    <location>
        <begin position="1"/>
        <end position="20"/>
    </location>
</feature>
<evidence type="ECO:0000256" key="9">
    <source>
        <dbReference type="ARBA" id="ARBA00022989"/>
    </source>
</evidence>
<feature type="transmembrane region" description="Helical" evidence="13">
    <location>
        <begin position="208"/>
        <end position="227"/>
    </location>
</feature>
<comment type="pathway">
    <text evidence="12">Protein modification.</text>
</comment>
<dbReference type="GO" id="GO:0018279">
    <property type="term" value="P:protein N-linked glycosylation via asparagine"/>
    <property type="evidence" value="ECO:0007669"/>
    <property type="project" value="TreeGrafter"/>
</dbReference>
<evidence type="ECO:0000313" key="15">
    <source>
        <dbReference type="EMBL" id="CAF0962470.1"/>
    </source>
</evidence>
<evidence type="ECO:0000256" key="14">
    <source>
        <dbReference type="SAM" id="SignalP"/>
    </source>
</evidence>
<keyword evidence="11" id="KW-1015">Disulfide bond</keyword>
<evidence type="ECO:0000256" key="13">
    <source>
        <dbReference type="SAM" id="Phobius"/>
    </source>
</evidence>
<name>A0A814E3F9_9BILA</name>
<comment type="subcellular location">
    <subcellularLocation>
        <location evidence="2">Endoplasmic reticulum membrane</location>
        <topology evidence="2">Multi-pass membrane protein</topology>
    </subcellularLocation>
</comment>
<evidence type="ECO:0008006" key="17">
    <source>
        <dbReference type="Google" id="ProtNLM"/>
    </source>
</evidence>
<reference evidence="15" key="1">
    <citation type="submission" date="2021-02" db="EMBL/GenBank/DDBJ databases">
        <authorList>
            <person name="Nowell W R."/>
        </authorList>
    </citation>
    <scope>NUCLEOTIDE SEQUENCE</scope>
    <source>
        <strain evidence="15">Ploen Becks lab</strain>
    </source>
</reference>
<dbReference type="GO" id="GO:0015693">
    <property type="term" value="P:magnesium ion transport"/>
    <property type="evidence" value="ECO:0007669"/>
    <property type="project" value="UniProtKB-ARBA"/>
</dbReference>
<evidence type="ECO:0000256" key="11">
    <source>
        <dbReference type="ARBA" id="ARBA00023157"/>
    </source>
</evidence>
<keyword evidence="8" id="KW-0460">Magnesium</keyword>
<dbReference type="FunFam" id="3.40.30.10:FF:000009">
    <property type="entry name" value="Tumor suppressor candidate 3"/>
    <property type="match status" value="1"/>
</dbReference>
<dbReference type="Proteomes" id="UP000663879">
    <property type="component" value="Unassembled WGS sequence"/>
</dbReference>
<comment type="function">
    <text evidence="1">Subunit of the oligosaccharyl transferase (OST) complex that catalyzes the initial transfer of a defined glycan (Glc(3)Man(9)GlcNAc(2) in eukaryotes) from the lipid carrier dolichol-pyrophosphate to an asparagine residue within an Asn-X-Ser/Thr consensus motif in nascent polypeptide chains, the first step in protein N-glycosylation. N-glycosylation occurs cotranslationally and the complex associates with the Sec61 complex at the channel-forming translocon complex that mediates protein translocation across the endoplasmic reticulum (ER). All subunits are required for a maximal enzyme activity.</text>
</comment>
<evidence type="ECO:0000256" key="6">
    <source>
        <dbReference type="ARBA" id="ARBA00022729"/>
    </source>
</evidence>
<evidence type="ECO:0000256" key="7">
    <source>
        <dbReference type="ARBA" id="ARBA00022824"/>
    </source>
</evidence>
<keyword evidence="16" id="KW-1185">Reference proteome</keyword>
<evidence type="ECO:0000256" key="10">
    <source>
        <dbReference type="ARBA" id="ARBA00023136"/>
    </source>
</evidence>
<keyword evidence="6 14" id="KW-0732">Signal</keyword>
<evidence type="ECO:0000256" key="2">
    <source>
        <dbReference type="ARBA" id="ARBA00004477"/>
    </source>
</evidence>
<dbReference type="PANTHER" id="PTHR12692:SF0">
    <property type="entry name" value="GH11935P"/>
    <property type="match status" value="1"/>
</dbReference>
<protein>
    <recommendedName>
        <fullName evidence="17">Tumor suppressor candidate 3</fullName>
    </recommendedName>
</protein>
<sequence length="277" mass="31907">MKLILTYIIGITILINLIDCQVNNDVLSEKVEQLTEWSLKKPVIRLNFDKFKHYVKSAPRNYSIVVMLTALASHRECQICRPANDEFQIVAQSWRYSPQFSNNLFFAMVDFDDAPDVFKMLNTASAPQFILFGRKQGKPKAADHFDISRVGFSAEQIAKWVNDRTEINIRVFRPPNYSGLLLAVLLVMMVGSLLYVKRNNLEFLFNKTSWSLIVIGAILIFISGQMWNQIRGPPMVYRNPQTGQVGFFAGGHGYQFIAETYIVLAIYILFYFFKFEN</sequence>
<dbReference type="AlphaFoldDB" id="A0A814E3F9"/>